<reference evidence="2 3" key="2">
    <citation type="journal article" date="2024" name="G3 (Bethesda)">
        <title>The genome of the cryopelagic Antarctic bald notothen, Trematomus borchgrevinki.</title>
        <authorList>
            <person name="Rayamajhi N."/>
            <person name="Rivera-Colon A.G."/>
            <person name="Minhas B.F."/>
            <person name="Cheng C.C."/>
            <person name="Catchen J.M."/>
        </authorList>
    </citation>
    <scope>NUCLEOTIDE SEQUENCE [LARGE SCALE GENOMIC DNA]</scope>
    <source>
        <strain evidence="2">AGRC-2024</strain>
    </source>
</reference>
<dbReference type="Proteomes" id="UP001619887">
    <property type="component" value="Unassembled WGS sequence"/>
</dbReference>
<protein>
    <submittedName>
        <fullName evidence="2">Uncharacterized protein</fullName>
    </submittedName>
</protein>
<sequence length="183" mass="19878">MPTENAVLHHKPASPPPRPPPILQVLSTSARSSWTSSRPKSIPSTSSFWCVPPIRPELCRQASLPHQAMATYHPHPHPPTLAAGQFPDSVQNTPPHVQVPPYPRPPVLIGPPPSLHPFSESAVLRNGPALHPRSRLRTVGDRAFSVAAPTIWNALPAEIRNAASLDIFKSSLKTHLFTMAFGP</sequence>
<comment type="caution">
    <text evidence="2">The sequence shown here is derived from an EMBL/GenBank/DDBJ whole genome shotgun (WGS) entry which is preliminary data.</text>
</comment>
<feature type="compositionally biased region" description="Pro residues" evidence="1">
    <location>
        <begin position="13"/>
        <end position="22"/>
    </location>
</feature>
<keyword evidence="3" id="KW-1185">Reference proteome</keyword>
<organism evidence="2 3">
    <name type="scientific">Pagothenia borchgrevinki</name>
    <name type="common">Bald rockcod</name>
    <name type="synonym">Trematomus borchgrevinki</name>
    <dbReference type="NCBI Taxonomy" id="8213"/>
    <lineage>
        <taxon>Eukaryota</taxon>
        <taxon>Metazoa</taxon>
        <taxon>Chordata</taxon>
        <taxon>Craniata</taxon>
        <taxon>Vertebrata</taxon>
        <taxon>Euteleostomi</taxon>
        <taxon>Actinopterygii</taxon>
        <taxon>Neopterygii</taxon>
        <taxon>Teleostei</taxon>
        <taxon>Neoteleostei</taxon>
        <taxon>Acanthomorphata</taxon>
        <taxon>Eupercaria</taxon>
        <taxon>Perciformes</taxon>
        <taxon>Notothenioidei</taxon>
        <taxon>Nototheniidae</taxon>
        <taxon>Pagothenia</taxon>
    </lineage>
</organism>
<evidence type="ECO:0000313" key="2">
    <source>
        <dbReference type="EMBL" id="KAL3046903.1"/>
    </source>
</evidence>
<gene>
    <name evidence="2" type="ORF">OYC64_021177</name>
</gene>
<proteinExistence type="predicted"/>
<accession>A0ABD2FZF0</accession>
<name>A0ABD2FZF0_PAGBO</name>
<feature type="region of interest" description="Disordered" evidence="1">
    <location>
        <begin position="1"/>
        <end position="44"/>
    </location>
</feature>
<feature type="compositionally biased region" description="Low complexity" evidence="1">
    <location>
        <begin position="27"/>
        <end position="44"/>
    </location>
</feature>
<reference evidence="2 3" key="1">
    <citation type="journal article" date="2022" name="G3 (Bethesda)">
        <title>Evaluating Illumina-, Nanopore-, and PacBio-based genome assembly strategies with the bald notothen, Trematomus borchgrevinki.</title>
        <authorList>
            <person name="Rayamajhi N."/>
            <person name="Cheng C.C."/>
            <person name="Catchen J.M."/>
        </authorList>
    </citation>
    <scope>NUCLEOTIDE SEQUENCE [LARGE SCALE GENOMIC DNA]</scope>
    <source>
        <strain evidence="2">AGRC-2024</strain>
    </source>
</reference>
<dbReference type="AlphaFoldDB" id="A0ABD2FZF0"/>
<dbReference type="EMBL" id="JBIYXZ010002084">
    <property type="protein sequence ID" value="KAL3046903.1"/>
    <property type="molecule type" value="Genomic_DNA"/>
</dbReference>
<evidence type="ECO:0000256" key="1">
    <source>
        <dbReference type="SAM" id="MobiDB-lite"/>
    </source>
</evidence>
<evidence type="ECO:0000313" key="3">
    <source>
        <dbReference type="Proteomes" id="UP001619887"/>
    </source>
</evidence>